<dbReference type="Pfam" id="PF03720">
    <property type="entry name" value="UDPG_MGDP_dh_C"/>
    <property type="match status" value="1"/>
</dbReference>
<sequence>MRIAIVGTGYVGLVTGTCLAELGHEVTCVDTDAAKILGLKQGVMPIYEPGLAELVAANAAAGRLAFTTELGQAMAGSGAIFIAVGTPARASDGQADLGFVHAAARQIAANATGFALVVTKSTVPVGTGDTIERIIATARPDADLVVVSNPEFLREGTAIADFLKPDRIVVGTEDARARAVMAEIYRPFEDICPVLMTGRRTAELIKYAANAFLATKITFINEMANLCEGVGADIGSVAIGMGLDHRIGRSFLNAGPGYGGSCFPKDTVALLRTAQDHGVTLRLVEDTIAVNDARKRAMARRVVSAAGGTVAGRTIAVLGLTFKPDTDDMREAPSVALIETLQRQGATIRAYDPAGMENAARMLDDVAFLNDPYTCVKDADAVVLMTEWAELTRLDLDRLGSRMRRPVFIDLRNVYAPALLERHGFAHAGIGHPPTATPWTRRGPDRRAALLRTRPDGTERRTGDRRHRAQEAPLPA</sequence>
<dbReference type="SMART" id="SM00984">
    <property type="entry name" value="UDPG_MGDP_dh_C"/>
    <property type="match status" value="1"/>
</dbReference>
<dbReference type="Pfam" id="PF03721">
    <property type="entry name" value="UDPG_MGDP_dh_N"/>
    <property type="match status" value="1"/>
</dbReference>
<comment type="pathway">
    <text evidence="1">Nucleotide-sugar biosynthesis; UDP-alpha-D-glucuronate biosynthesis; UDP-alpha-D-glucuronate from UDP-alpha-D-glucose: step 1/1.</text>
</comment>
<dbReference type="EC" id="1.1.1.22" evidence="3 8"/>
<dbReference type="InterPro" id="IPR017476">
    <property type="entry name" value="UDP-Glc/GDP-Man"/>
</dbReference>
<feature type="binding site" evidence="10">
    <location>
        <position position="323"/>
    </location>
    <ligand>
        <name>substrate</name>
    </ligand>
</feature>
<dbReference type="SUPFAM" id="SSF52413">
    <property type="entry name" value="UDP-glucose/GDP-mannose dehydrogenase C-terminal domain"/>
    <property type="match status" value="1"/>
</dbReference>
<feature type="binding site" evidence="11">
    <location>
        <position position="86"/>
    </location>
    <ligand>
        <name>NAD(+)</name>
        <dbReference type="ChEBI" id="CHEBI:57540"/>
    </ligand>
</feature>
<feature type="binding site" evidence="10">
    <location>
        <begin position="251"/>
        <end position="255"/>
    </location>
    <ligand>
        <name>substrate</name>
    </ligand>
</feature>
<dbReference type="SUPFAM" id="SSF48179">
    <property type="entry name" value="6-phosphogluconate dehydrogenase C-terminal domain-like"/>
    <property type="match status" value="1"/>
</dbReference>
<dbReference type="OrthoDB" id="9803238at2"/>
<dbReference type="SUPFAM" id="SSF51735">
    <property type="entry name" value="NAD(P)-binding Rossmann-fold domains"/>
    <property type="match status" value="1"/>
</dbReference>
<keyword evidence="15" id="KW-1185">Reference proteome</keyword>
<evidence type="ECO:0000256" key="12">
    <source>
        <dbReference type="SAM" id="MobiDB-lite"/>
    </source>
</evidence>
<comment type="caution">
    <text evidence="14">The sequence shown here is derived from an EMBL/GenBank/DDBJ whole genome shotgun (WGS) entry which is preliminary data.</text>
</comment>
<proteinExistence type="inferred from homology"/>
<evidence type="ECO:0000256" key="11">
    <source>
        <dbReference type="PIRSR" id="PIRSR500134-3"/>
    </source>
</evidence>
<dbReference type="Gene3D" id="3.40.50.720">
    <property type="entry name" value="NAD(P)-binding Rossmann-like Domain"/>
    <property type="match status" value="2"/>
</dbReference>
<comment type="catalytic activity">
    <reaction evidence="7 8">
        <text>UDP-alpha-D-glucose + 2 NAD(+) + H2O = UDP-alpha-D-glucuronate + 2 NADH + 3 H(+)</text>
        <dbReference type="Rhea" id="RHEA:23596"/>
        <dbReference type="ChEBI" id="CHEBI:15377"/>
        <dbReference type="ChEBI" id="CHEBI:15378"/>
        <dbReference type="ChEBI" id="CHEBI:57540"/>
        <dbReference type="ChEBI" id="CHEBI:57945"/>
        <dbReference type="ChEBI" id="CHEBI:58052"/>
        <dbReference type="ChEBI" id="CHEBI:58885"/>
        <dbReference type="EC" id="1.1.1.22"/>
    </reaction>
</comment>
<feature type="binding site" evidence="11">
    <location>
        <position position="122"/>
    </location>
    <ligand>
        <name>NAD(+)</name>
        <dbReference type="ChEBI" id="CHEBI:57540"/>
    </ligand>
</feature>
<dbReference type="GO" id="GO:0006065">
    <property type="term" value="P:UDP-glucuronate biosynthetic process"/>
    <property type="evidence" value="ECO:0007669"/>
    <property type="project" value="UniProtKB-UniPathway"/>
</dbReference>
<dbReference type="InterPro" id="IPR036220">
    <property type="entry name" value="UDP-Glc/GDP-Man_DH_C_sf"/>
</dbReference>
<reference evidence="14 15" key="1">
    <citation type="journal article" date="2016" name="Int. J. Syst. Evol. Microbiol.">
        <title>Arsenicitalea aurantiaca gen. nov., sp. nov., a new member of the family Hyphomicrobiaceae, isolated from high-arsenic sediment.</title>
        <authorList>
            <person name="Mu Y."/>
            <person name="Zhou L."/>
            <person name="Zeng X.C."/>
            <person name="Liu L."/>
            <person name="Pan Y."/>
            <person name="Chen X."/>
            <person name="Wang J."/>
            <person name="Li S."/>
            <person name="Li W.J."/>
            <person name="Wang Y."/>
        </authorList>
    </citation>
    <scope>NUCLEOTIDE SEQUENCE [LARGE SCALE GENOMIC DNA]</scope>
    <source>
        <strain evidence="14 15">42-50</strain>
    </source>
</reference>
<evidence type="ECO:0000256" key="7">
    <source>
        <dbReference type="ARBA" id="ARBA00047473"/>
    </source>
</evidence>
<dbReference type="PIRSF" id="PIRSF500134">
    <property type="entry name" value="UDPglc_DH_bac"/>
    <property type="match status" value="1"/>
</dbReference>
<comment type="similarity">
    <text evidence="2 8">Belongs to the UDP-glucose/GDP-mannose dehydrogenase family.</text>
</comment>
<evidence type="ECO:0000256" key="2">
    <source>
        <dbReference type="ARBA" id="ARBA00006601"/>
    </source>
</evidence>
<dbReference type="PANTHER" id="PTHR43750:SF3">
    <property type="entry name" value="UDP-GLUCOSE 6-DEHYDROGENASE TUAD"/>
    <property type="match status" value="1"/>
</dbReference>
<evidence type="ECO:0000313" key="14">
    <source>
        <dbReference type="EMBL" id="RUT34820.1"/>
    </source>
</evidence>
<dbReference type="NCBIfam" id="TIGR03026">
    <property type="entry name" value="NDP-sugDHase"/>
    <property type="match status" value="1"/>
</dbReference>
<dbReference type="InterPro" id="IPR008927">
    <property type="entry name" value="6-PGluconate_DH-like_C_sf"/>
</dbReference>
<gene>
    <name evidence="14" type="ORF">EMQ25_02350</name>
</gene>
<feature type="binding site" evidence="11">
    <location>
        <position position="265"/>
    </location>
    <ligand>
        <name>NAD(+)</name>
        <dbReference type="ChEBI" id="CHEBI:57540"/>
    </ligand>
</feature>
<protein>
    <recommendedName>
        <fullName evidence="4 8">UDP-glucose 6-dehydrogenase</fullName>
        <ecNumber evidence="3 8">1.1.1.22</ecNumber>
    </recommendedName>
</protein>
<evidence type="ECO:0000313" key="15">
    <source>
        <dbReference type="Proteomes" id="UP000281547"/>
    </source>
</evidence>
<dbReference type="PIRSF" id="PIRSF000124">
    <property type="entry name" value="UDPglc_GDPman_dh"/>
    <property type="match status" value="1"/>
</dbReference>
<feature type="region of interest" description="Disordered" evidence="12">
    <location>
        <begin position="430"/>
        <end position="476"/>
    </location>
</feature>
<feature type="binding site" evidence="11">
    <location>
        <position position="35"/>
    </location>
    <ligand>
        <name>NAD(+)</name>
        <dbReference type="ChEBI" id="CHEBI:57540"/>
    </ligand>
</feature>
<accession>A0A433XL65</accession>
<feature type="binding site" evidence="10">
    <location>
        <position position="259"/>
    </location>
    <ligand>
        <name>substrate</name>
    </ligand>
</feature>
<name>A0A433XL65_9HYPH</name>
<dbReference type="GO" id="GO:0003979">
    <property type="term" value="F:UDP-glucose 6-dehydrogenase activity"/>
    <property type="evidence" value="ECO:0007669"/>
    <property type="project" value="UniProtKB-EC"/>
</dbReference>
<dbReference type="UniPathway" id="UPA00038">
    <property type="reaction ID" value="UER00491"/>
</dbReference>
<dbReference type="InterPro" id="IPR014026">
    <property type="entry name" value="UDP-Glc/GDP-Man_DH_dimer"/>
</dbReference>
<feature type="compositionally biased region" description="Basic and acidic residues" evidence="12">
    <location>
        <begin position="442"/>
        <end position="462"/>
    </location>
</feature>
<evidence type="ECO:0000256" key="9">
    <source>
        <dbReference type="PIRSR" id="PIRSR500134-1"/>
    </source>
</evidence>
<feature type="domain" description="UDP-glucose/GDP-mannose dehydrogenase C-terminal" evidence="13">
    <location>
        <begin position="316"/>
        <end position="417"/>
    </location>
</feature>
<dbReference type="InterPro" id="IPR014027">
    <property type="entry name" value="UDP-Glc/GDP-Man_DH_C"/>
</dbReference>
<evidence type="ECO:0000259" key="13">
    <source>
        <dbReference type="SMART" id="SM00984"/>
    </source>
</evidence>
<dbReference type="Gene3D" id="1.20.5.100">
    <property type="entry name" value="Cytochrome c1, transmembrane anchor, C-terminal"/>
    <property type="match status" value="1"/>
</dbReference>
<dbReference type="InterPro" id="IPR028357">
    <property type="entry name" value="UDPglc_DH_bac"/>
</dbReference>
<evidence type="ECO:0000256" key="8">
    <source>
        <dbReference type="PIRNR" id="PIRNR000124"/>
    </source>
</evidence>
<dbReference type="InterPro" id="IPR036291">
    <property type="entry name" value="NAD(P)-bd_dom_sf"/>
</dbReference>
<evidence type="ECO:0000256" key="3">
    <source>
        <dbReference type="ARBA" id="ARBA00012954"/>
    </source>
</evidence>
<keyword evidence="6 8" id="KW-0520">NAD</keyword>
<organism evidence="14 15">
    <name type="scientific">Arsenicitalea aurantiaca</name>
    <dbReference type="NCBI Taxonomy" id="1783274"/>
    <lineage>
        <taxon>Bacteria</taxon>
        <taxon>Pseudomonadati</taxon>
        <taxon>Pseudomonadota</taxon>
        <taxon>Alphaproteobacteria</taxon>
        <taxon>Hyphomicrobiales</taxon>
        <taxon>Devosiaceae</taxon>
        <taxon>Arsenicitalea</taxon>
    </lineage>
</organism>
<evidence type="ECO:0000256" key="1">
    <source>
        <dbReference type="ARBA" id="ARBA00004701"/>
    </source>
</evidence>
<dbReference type="Pfam" id="PF00984">
    <property type="entry name" value="UDPG_MGDP_dh"/>
    <property type="match status" value="1"/>
</dbReference>
<dbReference type="EMBL" id="RZNJ01000001">
    <property type="protein sequence ID" value="RUT34820.1"/>
    <property type="molecule type" value="Genomic_DNA"/>
</dbReference>
<evidence type="ECO:0000256" key="4">
    <source>
        <dbReference type="ARBA" id="ARBA00015132"/>
    </source>
</evidence>
<dbReference type="GO" id="GO:0051287">
    <property type="term" value="F:NAD binding"/>
    <property type="evidence" value="ECO:0007669"/>
    <property type="project" value="InterPro"/>
</dbReference>
<evidence type="ECO:0000256" key="5">
    <source>
        <dbReference type="ARBA" id="ARBA00023002"/>
    </source>
</evidence>
<evidence type="ECO:0000256" key="10">
    <source>
        <dbReference type="PIRSR" id="PIRSR500134-2"/>
    </source>
</evidence>
<evidence type="ECO:0000256" key="6">
    <source>
        <dbReference type="ARBA" id="ARBA00023027"/>
    </source>
</evidence>
<dbReference type="RefSeq" id="WP_127186940.1">
    <property type="nucleotide sequence ID" value="NZ_RZNJ01000001.1"/>
</dbReference>
<feature type="active site" description="Nucleophile" evidence="9">
    <location>
        <position position="262"/>
    </location>
</feature>
<dbReference type="Proteomes" id="UP000281547">
    <property type="component" value="Unassembled WGS sequence"/>
</dbReference>
<dbReference type="AlphaFoldDB" id="A0A433XL65"/>
<feature type="binding site" evidence="11">
    <location>
        <position position="30"/>
    </location>
    <ligand>
        <name>NAD(+)</name>
        <dbReference type="ChEBI" id="CHEBI:57540"/>
    </ligand>
</feature>
<keyword evidence="5 8" id="KW-0560">Oxidoreductase</keyword>
<feature type="binding site" evidence="10">
    <location>
        <position position="206"/>
    </location>
    <ligand>
        <name>substrate</name>
    </ligand>
</feature>
<dbReference type="GO" id="GO:0000271">
    <property type="term" value="P:polysaccharide biosynthetic process"/>
    <property type="evidence" value="ECO:0007669"/>
    <property type="project" value="InterPro"/>
</dbReference>
<dbReference type="PANTHER" id="PTHR43750">
    <property type="entry name" value="UDP-GLUCOSE 6-DEHYDROGENASE TUAD"/>
    <property type="match status" value="1"/>
</dbReference>
<feature type="binding site" evidence="10">
    <location>
        <begin position="152"/>
        <end position="155"/>
    </location>
    <ligand>
        <name>substrate</name>
    </ligand>
</feature>
<feature type="binding site" evidence="11">
    <location>
        <position position="330"/>
    </location>
    <ligand>
        <name>NAD(+)</name>
        <dbReference type="ChEBI" id="CHEBI:57540"/>
    </ligand>
</feature>
<feature type="binding site" evidence="11">
    <location>
        <position position="155"/>
    </location>
    <ligand>
        <name>NAD(+)</name>
        <dbReference type="ChEBI" id="CHEBI:57540"/>
    </ligand>
</feature>
<dbReference type="InterPro" id="IPR001732">
    <property type="entry name" value="UDP-Glc/GDP-Man_DH_N"/>
</dbReference>